<dbReference type="AlphaFoldDB" id="A0A0X3VQ57"/>
<evidence type="ECO:0000313" key="1">
    <source>
        <dbReference type="EMBL" id="KUL45736.1"/>
    </source>
</evidence>
<gene>
    <name evidence="1" type="ORF">ADL28_36650</name>
</gene>
<name>A0A0X3VQ57_STRVO</name>
<reference evidence="2" key="1">
    <citation type="submission" date="2015-10" db="EMBL/GenBank/DDBJ databases">
        <authorList>
            <person name="Ju K.-S."/>
            <person name="Doroghazi J.R."/>
            <person name="Metcalf W.W."/>
        </authorList>
    </citation>
    <scope>NUCLEOTIDE SEQUENCE [LARGE SCALE GENOMIC DNA]</scope>
    <source>
        <strain evidence="2">NRRL F-8817</strain>
    </source>
</reference>
<organism evidence="1 2">
    <name type="scientific">Streptomyces violaceusniger</name>
    <dbReference type="NCBI Taxonomy" id="68280"/>
    <lineage>
        <taxon>Bacteria</taxon>
        <taxon>Bacillati</taxon>
        <taxon>Actinomycetota</taxon>
        <taxon>Actinomycetes</taxon>
        <taxon>Kitasatosporales</taxon>
        <taxon>Streptomycetaceae</taxon>
        <taxon>Streptomyces</taxon>
        <taxon>Streptomyces violaceusniger group</taxon>
    </lineage>
</organism>
<dbReference type="Proteomes" id="UP000053413">
    <property type="component" value="Unassembled WGS sequence"/>
</dbReference>
<evidence type="ECO:0000313" key="2">
    <source>
        <dbReference type="Proteomes" id="UP000053413"/>
    </source>
</evidence>
<protein>
    <submittedName>
        <fullName evidence="1">Uncharacterized protein</fullName>
    </submittedName>
</protein>
<accession>A0A0X3VQ57</accession>
<sequence length="150" mass="15045">MDVGLFRTALSNTGSREFFIDSCCSVTCADAICWLPWSGPADMSVADFGNASGAAWFGFGAPGLPGTESAASGTTSLALGAGSGVAAVVSAISWPAASLPSPTLPWTAVLTSSALPDSPNLSASSRFFGARSLMAFSTAVMNDCLSNSFG</sequence>
<proteinExistence type="predicted"/>
<dbReference type="EMBL" id="LLZJ01000399">
    <property type="protein sequence ID" value="KUL45736.1"/>
    <property type="molecule type" value="Genomic_DNA"/>
</dbReference>
<comment type="caution">
    <text evidence="1">The sequence shown here is derived from an EMBL/GenBank/DDBJ whole genome shotgun (WGS) entry which is preliminary data.</text>
</comment>